<dbReference type="InterPro" id="IPR035906">
    <property type="entry name" value="MetI-like_sf"/>
</dbReference>
<dbReference type="PANTHER" id="PTHR43163:SF6">
    <property type="entry name" value="DIPEPTIDE TRANSPORT SYSTEM PERMEASE PROTEIN DPPB-RELATED"/>
    <property type="match status" value="1"/>
</dbReference>
<evidence type="ECO:0000259" key="8">
    <source>
        <dbReference type="PROSITE" id="PS50928"/>
    </source>
</evidence>
<dbReference type="Pfam" id="PF00528">
    <property type="entry name" value="BPD_transp_1"/>
    <property type="match status" value="1"/>
</dbReference>
<keyword evidence="5 7" id="KW-1133">Transmembrane helix</keyword>
<dbReference type="PANTHER" id="PTHR43163">
    <property type="entry name" value="DIPEPTIDE TRANSPORT SYSTEM PERMEASE PROTEIN DPPB-RELATED"/>
    <property type="match status" value="1"/>
</dbReference>
<sequence length="306" mass="33598">MGRFLLVRMSHFVITMIVVSLLTFGLSRLAGNPVDALLPIDATPQMIANTMEQWGLNEPLHVQYFLFVGNALQGDFGHSLLYDRPAFDVVMSRLPATIELGLAAIALSVLMAIPLGVIAAKHKGTVIDGGVNIFALLGQSMPIFWLGIILIWVFSVNLGWFASAGYGGWNHLVLPAVSFAWYQVASMSRLTRSAMVEALDGEYVKLARIKGVPEWKIVWKHAFRNAAVVPLTYFGILAGVILTGSVVIEEVFAWPGVGQLALNAIRRNDFAVIQTIVMAFALLYIVLNLVVDILYALVDPRIRYNS</sequence>
<dbReference type="SUPFAM" id="SSF161098">
    <property type="entry name" value="MetI-like"/>
    <property type="match status" value="1"/>
</dbReference>
<dbReference type="PROSITE" id="PS50928">
    <property type="entry name" value="ABC_TM1"/>
    <property type="match status" value="1"/>
</dbReference>
<organism evidence="9 10">
    <name type="scientific">Roseinatronobacter monicus</name>
    <dbReference type="NCBI Taxonomy" id="393481"/>
    <lineage>
        <taxon>Bacteria</taxon>
        <taxon>Pseudomonadati</taxon>
        <taxon>Pseudomonadota</taxon>
        <taxon>Alphaproteobacteria</taxon>
        <taxon>Rhodobacterales</taxon>
        <taxon>Paracoccaceae</taxon>
        <taxon>Roseinatronobacter</taxon>
    </lineage>
</organism>
<comment type="subcellular location">
    <subcellularLocation>
        <location evidence="1 7">Cell membrane</location>
        <topology evidence="1 7">Multi-pass membrane protein</topology>
    </subcellularLocation>
</comment>
<evidence type="ECO:0000256" key="4">
    <source>
        <dbReference type="ARBA" id="ARBA00022692"/>
    </source>
</evidence>
<dbReference type="Gene3D" id="1.10.3720.10">
    <property type="entry name" value="MetI-like"/>
    <property type="match status" value="1"/>
</dbReference>
<dbReference type="InterPro" id="IPR000515">
    <property type="entry name" value="MetI-like"/>
</dbReference>
<feature type="transmembrane region" description="Helical" evidence="7">
    <location>
        <begin position="131"/>
        <end position="154"/>
    </location>
</feature>
<dbReference type="GO" id="GO:0005886">
    <property type="term" value="C:plasma membrane"/>
    <property type="evidence" value="ECO:0007669"/>
    <property type="project" value="UniProtKB-SubCell"/>
</dbReference>
<feature type="transmembrane region" description="Helical" evidence="7">
    <location>
        <begin position="12"/>
        <end position="30"/>
    </location>
</feature>
<gene>
    <name evidence="9" type="ORF">BD293_4336</name>
</gene>
<feature type="transmembrane region" description="Helical" evidence="7">
    <location>
        <begin position="100"/>
        <end position="119"/>
    </location>
</feature>
<accession>A0A543K3L2</accession>
<dbReference type="RefSeq" id="WP_142085670.1">
    <property type="nucleotide sequence ID" value="NZ_VFPT01000005.1"/>
</dbReference>
<evidence type="ECO:0000313" key="10">
    <source>
        <dbReference type="Proteomes" id="UP000320582"/>
    </source>
</evidence>
<dbReference type="OrthoDB" id="9807402at2"/>
<evidence type="ECO:0000256" key="1">
    <source>
        <dbReference type="ARBA" id="ARBA00004651"/>
    </source>
</evidence>
<feature type="transmembrane region" description="Helical" evidence="7">
    <location>
        <begin position="276"/>
        <end position="298"/>
    </location>
</feature>
<keyword evidence="3" id="KW-1003">Cell membrane</keyword>
<keyword evidence="10" id="KW-1185">Reference proteome</keyword>
<name>A0A543K3L2_9RHOB</name>
<dbReference type="Pfam" id="PF19300">
    <property type="entry name" value="BPD_transp_1_N"/>
    <property type="match status" value="1"/>
</dbReference>
<keyword evidence="2 7" id="KW-0813">Transport</keyword>
<proteinExistence type="inferred from homology"/>
<protein>
    <submittedName>
        <fullName evidence="9">Peptide/nickel transport system permease protein</fullName>
    </submittedName>
</protein>
<evidence type="ECO:0000256" key="2">
    <source>
        <dbReference type="ARBA" id="ARBA00022448"/>
    </source>
</evidence>
<dbReference type="Proteomes" id="UP000320582">
    <property type="component" value="Unassembled WGS sequence"/>
</dbReference>
<comment type="caution">
    <text evidence="9">The sequence shown here is derived from an EMBL/GenBank/DDBJ whole genome shotgun (WGS) entry which is preliminary data.</text>
</comment>
<reference evidence="9 10" key="1">
    <citation type="submission" date="2019-06" db="EMBL/GenBank/DDBJ databases">
        <title>Genomic Encyclopedia of Archaeal and Bacterial Type Strains, Phase II (KMG-II): from individual species to whole genera.</title>
        <authorList>
            <person name="Goeker M."/>
        </authorList>
    </citation>
    <scope>NUCLEOTIDE SEQUENCE [LARGE SCALE GENOMIC DNA]</scope>
    <source>
        <strain evidence="9 10">DSM 18423</strain>
    </source>
</reference>
<dbReference type="EMBL" id="VFPT01000005">
    <property type="protein sequence ID" value="TQM89667.1"/>
    <property type="molecule type" value="Genomic_DNA"/>
</dbReference>
<dbReference type="GO" id="GO:0055085">
    <property type="term" value="P:transmembrane transport"/>
    <property type="evidence" value="ECO:0007669"/>
    <property type="project" value="InterPro"/>
</dbReference>
<feature type="transmembrane region" description="Helical" evidence="7">
    <location>
        <begin position="160"/>
        <end position="182"/>
    </location>
</feature>
<dbReference type="CDD" id="cd06261">
    <property type="entry name" value="TM_PBP2"/>
    <property type="match status" value="1"/>
</dbReference>
<keyword evidence="4 7" id="KW-0812">Transmembrane</keyword>
<comment type="similarity">
    <text evidence="7">Belongs to the binding-protein-dependent transport system permease family.</text>
</comment>
<evidence type="ECO:0000256" key="7">
    <source>
        <dbReference type="RuleBase" id="RU363032"/>
    </source>
</evidence>
<evidence type="ECO:0000256" key="3">
    <source>
        <dbReference type="ARBA" id="ARBA00022475"/>
    </source>
</evidence>
<feature type="transmembrane region" description="Helical" evidence="7">
    <location>
        <begin position="226"/>
        <end position="248"/>
    </location>
</feature>
<dbReference type="InterPro" id="IPR045621">
    <property type="entry name" value="BPD_transp_1_N"/>
</dbReference>
<evidence type="ECO:0000313" key="9">
    <source>
        <dbReference type="EMBL" id="TQM89667.1"/>
    </source>
</evidence>
<evidence type="ECO:0000256" key="6">
    <source>
        <dbReference type="ARBA" id="ARBA00023136"/>
    </source>
</evidence>
<feature type="domain" description="ABC transmembrane type-1" evidence="8">
    <location>
        <begin position="94"/>
        <end position="295"/>
    </location>
</feature>
<keyword evidence="6 7" id="KW-0472">Membrane</keyword>
<dbReference type="AlphaFoldDB" id="A0A543K3L2"/>
<evidence type="ECO:0000256" key="5">
    <source>
        <dbReference type="ARBA" id="ARBA00022989"/>
    </source>
</evidence>